<dbReference type="Pfam" id="PF08317">
    <property type="entry name" value="Spc7"/>
    <property type="match status" value="1"/>
</dbReference>
<dbReference type="EMBL" id="JAIWOZ010000002">
    <property type="protein sequence ID" value="KAH6609248.1"/>
    <property type="molecule type" value="Genomic_DNA"/>
</dbReference>
<dbReference type="Pfam" id="PF15402">
    <property type="entry name" value="MELT_2"/>
    <property type="match status" value="6"/>
</dbReference>
<feature type="compositionally biased region" description="Low complexity" evidence="2">
    <location>
        <begin position="628"/>
        <end position="653"/>
    </location>
</feature>
<dbReference type="SMART" id="SM01315">
    <property type="entry name" value="Spc7_N"/>
    <property type="match status" value="1"/>
</dbReference>
<evidence type="ECO:0000313" key="4">
    <source>
        <dbReference type="EMBL" id="KAH6609248.1"/>
    </source>
</evidence>
<feature type="region of interest" description="Disordered" evidence="2">
    <location>
        <begin position="1"/>
        <end position="283"/>
    </location>
</feature>
<keyword evidence="5" id="KW-1185">Reference proteome</keyword>
<comment type="caution">
    <text evidence="4">The sequence shown here is derived from an EMBL/GenBank/DDBJ whole genome shotgun (WGS) entry which is preliminary data.</text>
</comment>
<evidence type="ECO:0000256" key="1">
    <source>
        <dbReference type="SAM" id="Coils"/>
    </source>
</evidence>
<feature type="compositionally biased region" description="Polar residues" evidence="2">
    <location>
        <begin position="24"/>
        <end position="33"/>
    </location>
</feature>
<feature type="region of interest" description="Disordered" evidence="2">
    <location>
        <begin position="752"/>
        <end position="902"/>
    </location>
</feature>
<feature type="compositionally biased region" description="Basic and acidic residues" evidence="2">
    <location>
        <begin position="158"/>
        <end position="176"/>
    </location>
</feature>
<reference evidence="4" key="1">
    <citation type="submission" date="2021-08" db="EMBL/GenBank/DDBJ databases">
        <title>Chromosome-Level Trichoderma cornu-damae using Hi-C Data.</title>
        <authorList>
            <person name="Kim C.S."/>
        </authorList>
    </citation>
    <scope>NUCLEOTIDE SEQUENCE</scope>
    <source>
        <strain evidence="4">KA19-0412C</strain>
    </source>
</reference>
<name>A0A9P8TY58_9HYPO</name>
<gene>
    <name evidence="4" type="ORF">Trco_002594</name>
</gene>
<dbReference type="GO" id="GO:0034501">
    <property type="term" value="P:protein localization to kinetochore"/>
    <property type="evidence" value="ECO:0007669"/>
    <property type="project" value="TreeGrafter"/>
</dbReference>
<evidence type="ECO:0000256" key="2">
    <source>
        <dbReference type="SAM" id="MobiDB-lite"/>
    </source>
</evidence>
<dbReference type="GO" id="GO:0000776">
    <property type="term" value="C:kinetochore"/>
    <property type="evidence" value="ECO:0007669"/>
    <property type="project" value="TreeGrafter"/>
</dbReference>
<feature type="compositionally biased region" description="Polar residues" evidence="2">
    <location>
        <begin position="654"/>
        <end position="668"/>
    </location>
</feature>
<dbReference type="Pfam" id="PF18210">
    <property type="entry name" value="Knl1_RWD_C"/>
    <property type="match status" value="1"/>
</dbReference>
<feature type="compositionally biased region" description="Polar residues" evidence="2">
    <location>
        <begin position="574"/>
        <end position="585"/>
    </location>
</feature>
<feature type="compositionally biased region" description="Low complexity" evidence="2">
    <location>
        <begin position="669"/>
        <end position="686"/>
    </location>
</feature>
<dbReference type="InterPro" id="IPR033338">
    <property type="entry name" value="Spc105/Spc7"/>
</dbReference>
<dbReference type="InterPro" id="IPR013253">
    <property type="entry name" value="Spc7_domain"/>
</dbReference>
<evidence type="ECO:0000313" key="5">
    <source>
        <dbReference type="Proteomes" id="UP000827724"/>
    </source>
</evidence>
<feature type="region of interest" description="Disordered" evidence="2">
    <location>
        <begin position="558"/>
        <end position="596"/>
    </location>
</feature>
<feature type="coiled-coil region" evidence="1">
    <location>
        <begin position="1143"/>
        <end position="1198"/>
    </location>
</feature>
<feature type="compositionally biased region" description="Acidic residues" evidence="2">
    <location>
        <begin position="304"/>
        <end position="313"/>
    </location>
</feature>
<keyword evidence="1" id="KW-0175">Coiled coil</keyword>
<feature type="compositionally biased region" description="Basic and acidic residues" evidence="2">
    <location>
        <begin position="117"/>
        <end position="137"/>
    </location>
</feature>
<feature type="region of interest" description="Disordered" evidence="2">
    <location>
        <begin position="505"/>
        <end position="527"/>
    </location>
</feature>
<feature type="compositionally biased region" description="Polar residues" evidence="2">
    <location>
        <begin position="687"/>
        <end position="701"/>
    </location>
</feature>
<accession>A0A9P8TY58</accession>
<feature type="compositionally biased region" description="Polar residues" evidence="2">
    <location>
        <begin position="200"/>
        <end position="222"/>
    </location>
</feature>
<feature type="compositionally biased region" description="Acidic residues" evidence="2">
    <location>
        <begin position="830"/>
        <end position="839"/>
    </location>
</feature>
<dbReference type="Proteomes" id="UP000827724">
    <property type="component" value="Unassembled WGS sequence"/>
</dbReference>
<protein>
    <recommendedName>
        <fullName evidence="3">Spc7 kinetochore protein domain-containing protein</fullName>
    </recommendedName>
</protein>
<dbReference type="GO" id="GO:0007094">
    <property type="term" value="P:mitotic spindle assembly checkpoint signaling"/>
    <property type="evidence" value="ECO:0007669"/>
    <property type="project" value="TreeGrafter"/>
</dbReference>
<dbReference type="PANTHER" id="PTHR28260:SF1">
    <property type="entry name" value="SPINDLE POLE BODY COMPONENT SPC105"/>
    <property type="match status" value="1"/>
</dbReference>
<dbReference type="OrthoDB" id="5592879at2759"/>
<feature type="region of interest" description="Disordered" evidence="2">
    <location>
        <begin position="628"/>
        <end position="723"/>
    </location>
</feature>
<dbReference type="PANTHER" id="PTHR28260">
    <property type="entry name" value="SPINDLE POLE BODY COMPONENT SPC105"/>
    <property type="match status" value="1"/>
</dbReference>
<proteinExistence type="predicted"/>
<feature type="compositionally biased region" description="Low complexity" evidence="2">
    <location>
        <begin position="256"/>
        <end position="271"/>
    </location>
</feature>
<feature type="region of interest" description="Disordered" evidence="2">
    <location>
        <begin position="299"/>
        <end position="355"/>
    </location>
</feature>
<feature type="compositionally biased region" description="Acidic residues" evidence="2">
    <location>
        <begin position="223"/>
        <end position="255"/>
    </location>
</feature>
<feature type="compositionally biased region" description="Basic and acidic residues" evidence="2">
    <location>
        <begin position="780"/>
        <end position="790"/>
    </location>
</feature>
<feature type="compositionally biased region" description="Basic and acidic residues" evidence="2">
    <location>
        <begin position="755"/>
        <end position="767"/>
    </location>
</feature>
<dbReference type="InterPro" id="IPR040850">
    <property type="entry name" value="Knl1_RWD_C"/>
</dbReference>
<evidence type="ECO:0000259" key="3">
    <source>
        <dbReference type="SMART" id="SM00787"/>
    </source>
</evidence>
<feature type="domain" description="Spc7 kinetochore protein" evidence="3">
    <location>
        <begin position="932"/>
        <end position="1249"/>
    </location>
</feature>
<organism evidence="4 5">
    <name type="scientific">Trichoderma cornu-damae</name>
    <dbReference type="NCBI Taxonomy" id="654480"/>
    <lineage>
        <taxon>Eukaryota</taxon>
        <taxon>Fungi</taxon>
        <taxon>Dikarya</taxon>
        <taxon>Ascomycota</taxon>
        <taxon>Pezizomycotina</taxon>
        <taxon>Sordariomycetes</taxon>
        <taxon>Hypocreomycetidae</taxon>
        <taxon>Hypocreales</taxon>
        <taxon>Hypocreaceae</taxon>
        <taxon>Trichoderma</taxon>
    </lineage>
</organism>
<sequence>MSASGEATLPATRRSRKSIGVHTELSNISQKENATIDVGGSLAASRKSRSKSIGPGGLDALRQGNGNRRAVPRSILKPTISPLPEIPPLRSQASRKSVGAPGFSLPEDELVGSKVALRTEEEQQAAAREREERERRDARRKSLANRRVSFAAEATLHTFHEVEYMQKSRNLTESRRKSGSGSNAQFAADDQGTKGMGSSVAGQNNIQSQDDTATSIIYSSDSEPADAVEEIATDEEEEEGEEEEEEENSNSDSDDGTMMSVETEEVTGTTVASDRSIDDIGDESSTLDEALRIAARRAATQQLGDEDSDDGEEIIPSFGWVKKANQQPLSSESKEASKSAIDQPSTGRDEDGTEMDMDMDMDITRAMGKIIKSSTAAKETDKEPEQEVSMDVTRAFGGILSNDGKSVAPSDSGEVDDGAMEEATMEFTTAVGSIHYPQLPEVDTDDQNEDMSMELTSVMGGLLARRQREQDEAARRQTLNQALNLGADDATMDMTTGFGNILSGAHQSAANHDDGDGDDDDEATTGMDVTMGMDITTAIGGIIKNTSRALRRSFFGTEVDKPESPQQPDPAAASQLSPEKQTPLQKTAPRLPLESPNPELQAVQENLPQENLPQEATPRAQKELLIDFSTTPSTPKPSTTPKSSTRPTSFRTPQQASSSAKARTPTLQNRVLRSASRRSLSQNASRTPSPVASAQKSATRSTQRDDSTPRRLSGVGADRNGLGSPQVAAIFDRRESLSDSASKFVPGKRLVAFSDPKDLGDEGHEYQQQESDEGSLPKLGGRELPKDRDATLNLREMIDSMSPKRNPLRGRKSLHVGSAKGLLGKRPAELDEEAEAEENDGIKRLKGHQGSPVKNVKLQQPPSKEETTGRLRRSTRLSFDFVGKTSQSAFPSPSKKGDHSSALRSQKFLGAARDNQTVHDVQIHQPLGQHNELQFLEAVDEDQMHLQDFLNLTSIRFMELTTTKRRHTIAPRMSQSGTLQDGEDDRSLERCVVAGACTVPMLELYQHSCRELKKYISEGRRIVKEIETETFEDNPPLFREYLSATPDVKALMDNQFKNVRTHARHLSKAMWYEWRMKLQDGLKEGIVSISDGMKDDLRILEEQEGLLKAVMPNLVSRHESLLEESSNLELAARELADCDPAELQATREELTSLDDDIAQKKKLIAKLRQEFEASEADVEELAARKAQCLAEIEESERIREECRGWTSTEVDNLKARVEAIEREHGWAVTGISGPTLSMTYKREIELVLDITSFQPQQPNSRIDLWYIADSREVNPLPKTVEKEFLLQCIRDHIRAMSQGRTALSHLLNVVRAAWDKSNWISREVKRINVTFPTKVSKTSDSSIAVASSLLLAPLETRVEVAFNLKGSSGPEGVNVDVSTDASVIYGEQFNVGKVGDFLATRIGKSVGAEGERWSDVVVELYEKLIARGTKQ</sequence>
<dbReference type="SMART" id="SM00787">
    <property type="entry name" value="Spc7"/>
    <property type="match status" value="1"/>
</dbReference>
<dbReference type="GO" id="GO:1990758">
    <property type="term" value="P:mitotic sister chromatid biorientation"/>
    <property type="evidence" value="ECO:0007669"/>
    <property type="project" value="TreeGrafter"/>
</dbReference>